<evidence type="ECO:0000256" key="1">
    <source>
        <dbReference type="SAM" id="MobiDB-lite"/>
    </source>
</evidence>
<protein>
    <recommendedName>
        <fullName evidence="4">Reverse transcriptase domain-containing protein</fullName>
    </recommendedName>
</protein>
<feature type="region of interest" description="Disordered" evidence="1">
    <location>
        <begin position="376"/>
        <end position="407"/>
    </location>
</feature>
<dbReference type="Proteomes" id="UP000324800">
    <property type="component" value="Unassembled WGS sequence"/>
</dbReference>
<dbReference type="InterPro" id="IPR043502">
    <property type="entry name" value="DNA/RNA_pol_sf"/>
</dbReference>
<feature type="non-terminal residue" evidence="2">
    <location>
        <position position="1"/>
    </location>
</feature>
<dbReference type="EMBL" id="SNRW01023235">
    <property type="protein sequence ID" value="KAA6363179.1"/>
    <property type="molecule type" value="Genomic_DNA"/>
</dbReference>
<evidence type="ECO:0000313" key="2">
    <source>
        <dbReference type="EMBL" id="KAA6363179.1"/>
    </source>
</evidence>
<dbReference type="InterPro" id="IPR052055">
    <property type="entry name" value="Hepadnavirus_pol/RT"/>
</dbReference>
<dbReference type="SUPFAM" id="SSF56672">
    <property type="entry name" value="DNA/RNA polymerases"/>
    <property type="match status" value="1"/>
</dbReference>
<name>A0A5J4TYZ9_9EUKA</name>
<comment type="caution">
    <text evidence="2">The sequence shown here is derived from an EMBL/GenBank/DDBJ whole genome shotgun (WGS) entry which is preliminary data.</text>
</comment>
<gene>
    <name evidence="2" type="ORF">EZS28_041294</name>
</gene>
<organism evidence="2 3">
    <name type="scientific">Streblomastix strix</name>
    <dbReference type="NCBI Taxonomy" id="222440"/>
    <lineage>
        <taxon>Eukaryota</taxon>
        <taxon>Metamonada</taxon>
        <taxon>Preaxostyla</taxon>
        <taxon>Oxymonadida</taxon>
        <taxon>Streblomastigidae</taxon>
        <taxon>Streblomastix</taxon>
    </lineage>
</organism>
<evidence type="ECO:0008006" key="4">
    <source>
        <dbReference type="Google" id="ProtNLM"/>
    </source>
</evidence>
<dbReference type="AlphaFoldDB" id="A0A5J4TYZ9"/>
<proteinExistence type="predicted"/>
<dbReference type="PANTHER" id="PTHR33050">
    <property type="entry name" value="REVERSE TRANSCRIPTASE DOMAIN-CONTAINING PROTEIN"/>
    <property type="match status" value="1"/>
</dbReference>
<reference evidence="2 3" key="1">
    <citation type="submission" date="2019-03" db="EMBL/GenBank/DDBJ databases">
        <title>Single cell metagenomics reveals metabolic interactions within the superorganism composed of flagellate Streblomastix strix and complex community of Bacteroidetes bacteria on its surface.</title>
        <authorList>
            <person name="Treitli S.C."/>
            <person name="Kolisko M."/>
            <person name="Husnik F."/>
            <person name="Keeling P."/>
            <person name="Hampl V."/>
        </authorList>
    </citation>
    <scope>NUCLEOTIDE SEQUENCE [LARGE SCALE GENOMIC DNA]</scope>
    <source>
        <strain evidence="2">ST1C</strain>
    </source>
</reference>
<feature type="compositionally biased region" description="Basic and acidic residues" evidence="1">
    <location>
        <begin position="387"/>
        <end position="400"/>
    </location>
</feature>
<dbReference type="PANTHER" id="PTHR33050:SF7">
    <property type="entry name" value="RIBONUCLEASE H"/>
    <property type="match status" value="1"/>
</dbReference>
<sequence>DNRGIVGISQPECNRTKSGKINQQNIVLGCNGSCLNSPEGADVSWKENTYPNNLANTDRYKEVVMNYIENQKFKEEFRIQVQHGTVKQVPKYMITHFNPTYIIPTMGGNWRKILNMQQIEPINSNRTFQNGLFDFNDVTNEEGRICDNVRRRKSESPYTDIQGTTTIPQFQVSWKEQEKLEQDTKDVTQFMRSLGWSMQLAKCCEIPKRTFVFLGWKCKSMNLEVEIPTKRSKQLKEKIRQWKTKIDMNQLVKSRQVASIFGELNFLETSIVDASLRLQSINRLKTDAIKRQGWNGKIRLTKRILGDLTWWMNQLKLNHPREFERRELVRRMTTDAADCTDGNEEAKSIHLKEQLPDYTNGQHGYRTCVKEMKDKGTEQEGGCIKSPNKERRQYSEKVESLRSTSGTSVQCMTRRLRELNEQMSQ</sequence>
<accession>A0A5J4TYZ9</accession>
<evidence type="ECO:0000313" key="3">
    <source>
        <dbReference type="Proteomes" id="UP000324800"/>
    </source>
</evidence>